<proteinExistence type="predicted"/>
<protein>
    <submittedName>
        <fullName evidence="1">Uncharacterized protein</fullName>
    </submittedName>
</protein>
<dbReference type="Proteomes" id="UP000078550">
    <property type="component" value="Unassembled WGS sequence"/>
</dbReference>
<accession>A0A1A9AK34</accession>
<organism evidence="1 2">
    <name type="scientific">Plasmodium ovale wallikeri</name>
    <dbReference type="NCBI Taxonomy" id="864142"/>
    <lineage>
        <taxon>Eukaryota</taxon>
        <taxon>Sar</taxon>
        <taxon>Alveolata</taxon>
        <taxon>Apicomplexa</taxon>
        <taxon>Aconoidasida</taxon>
        <taxon>Haemosporida</taxon>
        <taxon>Plasmodiidae</taxon>
        <taxon>Plasmodium</taxon>
        <taxon>Plasmodium (Plasmodium)</taxon>
    </lineage>
</organism>
<name>A0A1A9AK34_PLAOA</name>
<dbReference type="EMBL" id="FLRE01001417">
    <property type="protein sequence ID" value="SBT56549.1"/>
    <property type="molecule type" value="Genomic_DNA"/>
</dbReference>
<dbReference type="AlphaFoldDB" id="A0A1A9AK34"/>
<evidence type="ECO:0000313" key="2">
    <source>
        <dbReference type="Proteomes" id="UP000078550"/>
    </source>
</evidence>
<sequence length="93" mass="10528">MLALGQREELFYERNINKACFFVTCLPQVRIEEVELPQSNALEKTLPVEHPSGPNIFRTAVAQPTEDLSCTSSIQTVLSLCFTFLETFMFPSI</sequence>
<reference evidence="2" key="1">
    <citation type="submission" date="2016-05" db="EMBL/GenBank/DDBJ databases">
        <authorList>
            <person name="Naeem Raeece"/>
        </authorList>
    </citation>
    <scope>NUCLEOTIDE SEQUENCE [LARGE SCALE GENOMIC DNA]</scope>
</reference>
<evidence type="ECO:0000313" key="1">
    <source>
        <dbReference type="EMBL" id="SBT56549.1"/>
    </source>
</evidence>
<gene>
    <name evidence="1" type="ORF">POVWA2_074130</name>
</gene>